<evidence type="ECO:0008006" key="3">
    <source>
        <dbReference type="Google" id="ProtNLM"/>
    </source>
</evidence>
<evidence type="ECO:0000313" key="1">
    <source>
        <dbReference type="EMBL" id="QJB03664.1"/>
    </source>
</evidence>
<evidence type="ECO:0000313" key="2">
    <source>
        <dbReference type="EMBL" id="QJH92811.1"/>
    </source>
</evidence>
<sequence length="92" mass="11187">MKYELEKVRMNYEKDWVYTTIQESDNEDALMEMAKKTKVRFGKTFEEKLNLNHIDEYGDIVHVDGLKYTVYDLKNKLKPYIVDNTREKMERK</sequence>
<gene>
    <name evidence="2" type="ORF">MM171A02327_0002</name>
    <name evidence="1" type="ORF">MM171B00591_0024</name>
</gene>
<name>A0A6M3X506_9ZZZZ</name>
<accession>A0A6M3X506</accession>
<reference evidence="2" key="1">
    <citation type="submission" date="2020-03" db="EMBL/GenBank/DDBJ databases">
        <title>The deep terrestrial virosphere.</title>
        <authorList>
            <person name="Holmfeldt K."/>
            <person name="Nilsson E."/>
            <person name="Simone D."/>
            <person name="Lopez-Fernandez M."/>
            <person name="Wu X."/>
            <person name="de Brujin I."/>
            <person name="Lundin D."/>
            <person name="Andersson A."/>
            <person name="Bertilsson S."/>
            <person name="Dopson M."/>
        </authorList>
    </citation>
    <scope>NUCLEOTIDE SEQUENCE</scope>
    <source>
        <strain evidence="2">MM171A02327</strain>
        <strain evidence="1">MM171B00591</strain>
    </source>
</reference>
<protein>
    <recommendedName>
        <fullName evidence="3">Phage protein</fullName>
    </recommendedName>
</protein>
<proteinExistence type="predicted"/>
<organism evidence="2">
    <name type="scientific">viral metagenome</name>
    <dbReference type="NCBI Taxonomy" id="1070528"/>
    <lineage>
        <taxon>unclassified sequences</taxon>
        <taxon>metagenomes</taxon>
        <taxon>organismal metagenomes</taxon>
    </lineage>
</organism>
<dbReference type="EMBL" id="MT143923">
    <property type="protein sequence ID" value="QJH92811.1"/>
    <property type="molecule type" value="Genomic_DNA"/>
</dbReference>
<dbReference type="AlphaFoldDB" id="A0A6M3X506"/>
<dbReference type="EMBL" id="MT143855">
    <property type="protein sequence ID" value="QJB03664.1"/>
    <property type="molecule type" value="Genomic_DNA"/>
</dbReference>